<dbReference type="Proteomes" id="UP001285521">
    <property type="component" value="Unassembled WGS sequence"/>
</dbReference>
<dbReference type="InterPro" id="IPR004147">
    <property type="entry name" value="ABC1_dom"/>
</dbReference>
<dbReference type="RefSeq" id="WP_319969158.1">
    <property type="nucleotide sequence ID" value="NZ_JAXAVW010000025.1"/>
</dbReference>
<evidence type="ECO:0000259" key="1">
    <source>
        <dbReference type="Pfam" id="PF03109"/>
    </source>
</evidence>
<comment type="caution">
    <text evidence="2">The sequence shown here is derived from an EMBL/GenBank/DDBJ whole genome shotgun (WGS) entry which is preliminary data.</text>
</comment>
<dbReference type="InterPro" id="IPR052402">
    <property type="entry name" value="ADCK_kinase"/>
</dbReference>
<organism evidence="2 3">
    <name type="scientific">Lentzea miocenica</name>
    <dbReference type="NCBI Taxonomy" id="3095431"/>
    <lineage>
        <taxon>Bacteria</taxon>
        <taxon>Bacillati</taxon>
        <taxon>Actinomycetota</taxon>
        <taxon>Actinomycetes</taxon>
        <taxon>Pseudonocardiales</taxon>
        <taxon>Pseudonocardiaceae</taxon>
        <taxon>Lentzea</taxon>
    </lineage>
</organism>
<dbReference type="PANTHER" id="PTHR45890:SF1">
    <property type="entry name" value="AARF DOMAIN CONTAINING KINASE 2"/>
    <property type="match status" value="1"/>
</dbReference>
<dbReference type="Gene3D" id="1.10.510.10">
    <property type="entry name" value="Transferase(Phosphotransferase) domain 1"/>
    <property type="match status" value="1"/>
</dbReference>
<evidence type="ECO:0000313" key="2">
    <source>
        <dbReference type="EMBL" id="MDX8034133.1"/>
    </source>
</evidence>
<dbReference type="CDD" id="cd05121">
    <property type="entry name" value="ABC1_ADCK3-like"/>
    <property type="match status" value="1"/>
</dbReference>
<evidence type="ECO:0000313" key="3">
    <source>
        <dbReference type="Proteomes" id="UP001285521"/>
    </source>
</evidence>
<reference evidence="2 3" key="1">
    <citation type="submission" date="2023-11" db="EMBL/GenBank/DDBJ databases">
        <title>Lentzea sokolovensis, sp. nov., Lentzea kristufkii, sp. nov., and Lentzea miocenensis, sp. nov., rare actinobacteria from Sokolov Coal Basin, Miocene lacustrine sediment, Czech Republic.</title>
        <authorList>
            <person name="Lara A."/>
            <person name="Kotroba L."/>
            <person name="Nouioui I."/>
            <person name="Neumann-Schaal M."/>
            <person name="Mast Y."/>
            <person name="Chronakova A."/>
        </authorList>
    </citation>
    <scope>NUCLEOTIDE SEQUENCE [LARGE SCALE GENOMIC DNA]</scope>
    <source>
        <strain evidence="2 3">BCCO 10_0856</strain>
    </source>
</reference>
<gene>
    <name evidence="2" type="ORF">SK803_28275</name>
</gene>
<sequence length="427" mass="46441">MNPLRTVALGLRAARVVATVVVFLVPALLAGVAEAAVRGRAVAWRRADRRIVALVMALGPAFVKAGQVLGTRRDVLPGHLCDALSALQDSVTPLSAPRARRALREAYGADLDVLFTSVDLVPVASGSVACVHRARLRSGREVALKLRRPGIDRVMRHDLELIRRGAALAACLPVFRGVPVTEVVGHMCDAVLGQLDFKREAESLVRLRENLSSVPRVWVPLVIGEACRPECIVMEFVPGLDVETPGRCTTAARKRFAASGLTAIYQMLFVDGFVHCDMHPGNLYFTERAQVVVLDAGFSVRLSERLRRLFADFFLNMAIGDGPKCAAIVVESSANVGPDADVDGFLERMAALVHHSHGLSAKEFSLMAFATEMFDLQRGHGIHAAPELIFPLLSLLVIEGTIRELDPDVDFQEVARPVLMRGRFGVR</sequence>
<dbReference type="InterPro" id="IPR011009">
    <property type="entry name" value="Kinase-like_dom_sf"/>
</dbReference>
<dbReference type="EMBL" id="JAXAVW010000025">
    <property type="protein sequence ID" value="MDX8034133.1"/>
    <property type="molecule type" value="Genomic_DNA"/>
</dbReference>
<dbReference type="Pfam" id="PF03109">
    <property type="entry name" value="ABC1"/>
    <property type="match status" value="1"/>
</dbReference>
<feature type="domain" description="ABC1 atypical kinase-like" evidence="1">
    <location>
        <begin position="87"/>
        <end position="326"/>
    </location>
</feature>
<protein>
    <submittedName>
        <fullName evidence="2">AarF/UbiB family protein</fullName>
    </submittedName>
</protein>
<keyword evidence="3" id="KW-1185">Reference proteome</keyword>
<name>A0ABU4T875_9PSEU</name>
<accession>A0ABU4T875</accession>
<proteinExistence type="predicted"/>
<dbReference type="PANTHER" id="PTHR45890">
    <property type="entry name" value="AARF DOMAIN CONTAINING KINASE 2 (PREDICTED)"/>
    <property type="match status" value="1"/>
</dbReference>
<dbReference type="SUPFAM" id="SSF56112">
    <property type="entry name" value="Protein kinase-like (PK-like)"/>
    <property type="match status" value="1"/>
</dbReference>